<dbReference type="GO" id="GO:0009893">
    <property type="term" value="P:positive regulation of metabolic process"/>
    <property type="evidence" value="ECO:0007669"/>
    <property type="project" value="UniProtKB-ARBA"/>
</dbReference>
<dbReference type="InterPro" id="IPR006575">
    <property type="entry name" value="RWD_dom"/>
</dbReference>
<dbReference type="SMART" id="SM00184">
    <property type="entry name" value="RING"/>
    <property type="match status" value="1"/>
</dbReference>
<dbReference type="SUPFAM" id="SSF54495">
    <property type="entry name" value="UBC-like"/>
    <property type="match status" value="1"/>
</dbReference>
<feature type="compositionally biased region" description="Basic residues" evidence="2">
    <location>
        <begin position="320"/>
        <end position="338"/>
    </location>
</feature>
<dbReference type="PROSITE" id="PS50089">
    <property type="entry name" value="ZF_RING_2"/>
    <property type="match status" value="1"/>
</dbReference>
<dbReference type="KEGG" id="cann:107845319"/>
<evidence type="ECO:0000256" key="2">
    <source>
        <dbReference type="SAM" id="MobiDB-lite"/>
    </source>
</evidence>
<dbReference type="GO" id="GO:0010468">
    <property type="term" value="P:regulation of gene expression"/>
    <property type="evidence" value="ECO:0007669"/>
    <property type="project" value="UniProtKB-ARBA"/>
</dbReference>
<feature type="domain" description="RING-type" evidence="3">
    <location>
        <begin position="122"/>
        <end position="198"/>
    </location>
</feature>
<organism evidence="5 6">
    <name type="scientific">Capsicum annuum</name>
    <name type="common">Capsicum pepper</name>
    <dbReference type="NCBI Taxonomy" id="4072"/>
    <lineage>
        <taxon>Eukaryota</taxon>
        <taxon>Viridiplantae</taxon>
        <taxon>Streptophyta</taxon>
        <taxon>Embryophyta</taxon>
        <taxon>Tracheophyta</taxon>
        <taxon>Spermatophyta</taxon>
        <taxon>Magnoliopsida</taxon>
        <taxon>eudicotyledons</taxon>
        <taxon>Gunneridae</taxon>
        <taxon>Pentapetalae</taxon>
        <taxon>asterids</taxon>
        <taxon>lamiids</taxon>
        <taxon>Solanales</taxon>
        <taxon>Solanaceae</taxon>
        <taxon>Solanoideae</taxon>
        <taxon>Capsiceae</taxon>
        <taxon>Capsicum</taxon>
    </lineage>
</organism>
<feature type="region of interest" description="Disordered" evidence="2">
    <location>
        <begin position="273"/>
        <end position="353"/>
    </location>
</feature>
<feature type="compositionally biased region" description="Polar residues" evidence="2">
    <location>
        <begin position="300"/>
        <end position="319"/>
    </location>
</feature>
<dbReference type="GO" id="GO:0051246">
    <property type="term" value="P:regulation of protein metabolic process"/>
    <property type="evidence" value="ECO:0007669"/>
    <property type="project" value="UniProtKB-ARBA"/>
</dbReference>
<reference evidence="5 6" key="1">
    <citation type="journal article" date="2014" name="Nat. Genet.">
        <title>Genome sequence of the hot pepper provides insights into the evolution of pungency in Capsicum species.</title>
        <authorList>
            <person name="Kim S."/>
            <person name="Park M."/>
            <person name="Yeom S.I."/>
            <person name="Kim Y.M."/>
            <person name="Lee J.M."/>
            <person name="Lee H.A."/>
            <person name="Seo E."/>
            <person name="Choi J."/>
            <person name="Cheong K."/>
            <person name="Kim K.T."/>
            <person name="Jung K."/>
            <person name="Lee G.W."/>
            <person name="Oh S.K."/>
            <person name="Bae C."/>
            <person name="Kim S.B."/>
            <person name="Lee H.Y."/>
            <person name="Kim S.Y."/>
            <person name="Kim M.S."/>
            <person name="Kang B.C."/>
            <person name="Jo Y.D."/>
            <person name="Yang H.B."/>
            <person name="Jeong H.J."/>
            <person name="Kang W.H."/>
            <person name="Kwon J.K."/>
            <person name="Shin C."/>
            <person name="Lim J.Y."/>
            <person name="Park J.H."/>
            <person name="Huh J.H."/>
            <person name="Kim J.S."/>
            <person name="Kim B.D."/>
            <person name="Cohen O."/>
            <person name="Paran I."/>
            <person name="Suh M.C."/>
            <person name="Lee S.B."/>
            <person name="Kim Y.K."/>
            <person name="Shin Y."/>
            <person name="Noh S.J."/>
            <person name="Park J."/>
            <person name="Seo Y.S."/>
            <person name="Kwon S.Y."/>
            <person name="Kim H.A."/>
            <person name="Park J.M."/>
            <person name="Kim H.J."/>
            <person name="Choi S.B."/>
            <person name="Bosland P.W."/>
            <person name="Reeves G."/>
            <person name="Jo S.H."/>
            <person name="Lee B.W."/>
            <person name="Cho H.T."/>
            <person name="Choi H.S."/>
            <person name="Lee M.S."/>
            <person name="Yu Y."/>
            <person name="Do Choi Y."/>
            <person name="Park B.S."/>
            <person name="van Deynze A."/>
            <person name="Ashrafi H."/>
            <person name="Hill T."/>
            <person name="Kim W.T."/>
            <person name="Pai H.S."/>
            <person name="Ahn H.K."/>
            <person name="Yeam I."/>
            <person name="Giovannoni J.J."/>
            <person name="Rose J.K."/>
            <person name="Sorensen I."/>
            <person name="Lee S.J."/>
            <person name="Kim R.W."/>
            <person name="Choi I.Y."/>
            <person name="Choi B.S."/>
            <person name="Lim J.S."/>
            <person name="Lee Y.H."/>
            <person name="Choi D."/>
        </authorList>
    </citation>
    <scope>NUCLEOTIDE SEQUENCE [LARGE SCALE GENOMIC DNA]</scope>
    <source>
        <strain evidence="6">cv. CM334</strain>
    </source>
</reference>
<dbReference type="SUPFAM" id="SSF57850">
    <property type="entry name" value="RING/U-box"/>
    <property type="match status" value="1"/>
</dbReference>
<gene>
    <name evidence="5" type="ORF">T459_03246</name>
</gene>
<accession>A0A1U8ENW1</accession>
<dbReference type="STRING" id="4072.A0A1U8ENW1"/>
<dbReference type="Proteomes" id="UP000222542">
    <property type="component" value="Unassembled WGS sequence"/>
</dbReference>
<dbReference type="OrthoDB" id="432311at2759"/>
<dbReference type="GO" id="GO:0061630">
    <property type="term" value="F:ubiquitin protein ligase activity"/>
    <property type="evidence" value="ECO:0000318"/>
    <property type="project" value="GO_Central"/>
</dbReference>
<evidence type="ECO:0008006" key="7">
    <source>
        <dbReference type="Google" id="ProtNLM"/>
    </source>
</evidence>
<dbReference type="OMA" id="YQHHNRR"/>
<dbReference type="GO" id="GO:0006511">
    <property type="term" value="P:ubiquitin-dependent protein catabolic process"/>
    <property type="evidence" value="ECO:0000318"/>
    <property type="project" value="GO_Central"/>
</dbReference>
<keyword evidence="1" id="KW-0479">Metal-binding</keyword>
<evidence type="ECO:0000313" key="6">
    <source>
        <dbReference type="Proteomes" id="UP000222542"/>
    </source>
</evidence>
<dbReference type="InterPro" id="IPR013083">
    <property type="entry name" value="Znf_RING/FYVE/PHD"/>
</dbReference>
<dbReference type="Gene3D" id="3.10.110.10">
    <property type="entry name" value="Ubiquitin Conjugating Enzyme"/>
    <property type="match status" value="1"/>
</dbReference>
<proteinExistence type="predicted"/>
<dbReference type="EMBL" id="AYRZ02000001">
    <property type="protein sequence ID" value="PHT95364.1"/>
    <property type="molecule type" value="Genomic_DNA"/>
</dbReference>
<dbReference type="InterPro" id="IPR016135">
    <property type="entry name" value="UBQ-conjugating_enzyme/RWD"/>
</dbReference>
<dbReference type="InterPro" id="IPR039133">
    <property type="entry name" value="RNF25"/>
</dbReference>
<keyword evidence="1" id="KW-0862">Zinc</keyword>
<keyword evidence="6" id="KW-1185">Reference proteome</keyword>
<evidence type="ECO:0000256" key="1">
    <source>
        <dbReference type="PROSITE-ProRule" id="PRU00175"/>
    </source>
</evidence>
<reference evidence="5 6" key="2">
    <citation type="journal article" date="2017" name="Genome Biol.">
        <title>New reference genome sequences of hot pepper reveal the massive evolution of plant disease-resistance genes by retroduplication.</title>
        <authorList>
            <person name="Kim S."/>
            <person name="Park J."/>
            <person name="Yeom S.I."/>
            <person name="Kim Y.M."/>
            <person name="Seo E."/>
            <person name="Kim K.T."/>
            <person name="Kim M.S."/>
            <person name="Lee J.M."/>
            <person name="Cheong K."/>
            <person name="Shin H.S."/>
            <person name="Kim S.B."/>
            <person name="Han K."/>
            <person name="Lee J."/>
            <person name="Park M."/>
            <person name="Lee H.A."/>
            <person name="Lee H.Y."/>
            <person name="Lee Y."/>
            <person name="Oh S."/>
            <person name="Lee J.H."/>
            <person name="Choi E."/>
            <person name="Choi E."/>
            <person name="Lee S.E."/>
            <person name="Jeon J."/>
            <person name="Kim H."/>
            <person name="Choi G."/>
            <person name="Song H."/>
            <person name="Lee J."/>
            <person name="Lee S.C."/>
            <person name="Kwon J.K."/>
            <person name="Lee H.Y."/>
            <person name="Koo N."/>
            <person name="Hong Y."/>
            <person name="Kim R.W."/>
            <person name="Kang W.H."/>
            <person name="Huh J.H."/>
            <person name="Kang B.C."/>
            <person name="Yang T.J."/>
            <person name="Lee Y.H."/>
            <person name="Bennetzen J.L."/>
            <person name="Choi D."/>
        </authorList>
    </citation>
    <scope>NUCLEOTIDE SEQUENCE [LARGE SCALE GENOMIC DNA]</scope>
    <source>
        <strain evidence="6">cv. CM334</strain>
    </source>
</reference>
<dbReference type="Gramene" id="PHT95364">
    <property type="protein sequence ID" value="PHT95364"/>
    <property type="gene ID" value="T459_03246"/>
</dbReference>
<name>A0A1U8ENW1_CAPAN</name>
<dbReference type="GO" id="GO:0072344">
    <property type="term" value="P:rescue of stalled ribosome"/>
    <property type="evidence" value="ECO:0000318"/>
    <property type="project" value="GO_Central"/>
</dbReference>
<evidence type="ECO:0000259" key="3">
    <source>
        <dbReference type="PROSITE" id="PS50089"/>
    </source>
</evidence>
<dbReference type="Gene3D" id="3.30.40.10">
    <property type="entry name" value="Zinc/RING finger domain, C3HC4 (zinc finger)"/>
    <property type="match status" value="1"/>
</dbReference>
<sequence length="353" mass="39426">MAEEEEVVAEVEAVQAVYGDDCLLLNTYPPSFHLHIKPRTADDSSQQFVEAIIEIQAGSKYPDEPPAIRIVDSKGLDEQRQKQLISCISERATELSSCLMLVALCEEAVERLSSMNHPDGECPLCLYPLVDEDSASSEPFMKLMSCFHCFHCECIIRWWNWLELPKESDSPSASGSASSSRNIRDQDEETRRKCPVCRKSFLAKDIEHVLDFVKTQHAVSSGGSEVNNDGTVLFSESEKLRREKFAAILQLQQEKGGLIELKKHEVLRPGIYLPQPAALPSTASTTEGSEQQDRDPAAKSRTNPSGSTNKQSTSRARNSGTKKHQGHNSRKQVPHNSRKQVTQWVKKENSDTT</sequence>
<dbReference type="PANTHER" id="PTHR13198:SF4">
    <property type="entry name" value="E3 UBIQUITIN-PROTEIN LIGASE RNF25"/>
    <property type="match status" value="1"/>
</dbReference>
<dbReference type="GO" id="GO:0008270">
    <property type="term" value="F:zinc ion binding"/>
    <property type="evidence" value="ECO:0007669"/>
    <property type="project" value="UniProtKB-KW"/>
</dbReference>
<feature type="domain" description="RWD" evidence="4">
    <location>
        <begin position="9"/>
        <end position="115"/>
    </location>
</feature>
<dbReference type="SMART" id="SM00591">
    <property type="entry name" value="RWD"/>
    <property type="match status" value="1"/>
</dbReference>
<dbReference type="FunFam" id="3.10.110.10:FF:000050">
    <property type="entry name" value="eIF-2-alpha kinase GCN2"/>
    <property type="match status" value="1"/>
</dbReference>
<dbReference type="PROSITE" id="PS50908">
    <property type="entry name" value="RWD"/>
    <property type="match status" value="1"/>
</dbReference>
<dbReference type="CDD" id="cd23818">
    <property type="entry name" value="RWD_RNF25"/>
    <property type="match status" value="1"/>
</dbReference>
<dbReference type="InterPro" id="IPR001841">
    <property type="entry name" value="Znf_RING"/>
</dbReference>
<dbReference type="Pfam" id="PF05773">
    <property type="entry name" value="RWD"/>
    <property type="match status" value="1"/>
</dbReference>
<dbReference type="GO" id="GO:0005634">
    <property type="term" value="C:nucleus"/>
    <property type="evidence" value="ECO:0000318"/>
    <property type="project" value="GO_Central"/>
</dbReference>
<protein>
    <recommendedName>
        <fullName evidence="7">E3 ubiquitin-protein ligase RNF25</fullName>
    </recommendedName>
</protein>
<evidence type="ECO:0000313" key="5">
    <source>
        <dbReference type="EMBL" id="PHT95364.1"/>
    </source>
</evidence>
<dbReference type="PANTHER" id="PTHR13198">
    <property type="entry name" value="RING FINGER PROTEIN 25"/>
    <property type="match status" value="1"/>
</dbReference>
<comment type="caution">
    <text evidence="5">The sequence shown here is derived from an EMBL/GenBank/DDBJ whole genome shotgun (WGS) entry which is preliminary data.</text>
</comment>
<dbReference type="SMR" id="A0A1U8ENW1"/>
<keyword evidence="1" id="KW-0863">Zinc-finger</keyword>
<dbReference type="FunFam" id="3.30.40.10:FF:000914">
    <property type="entry name" value="RWD domain-containing protein"/>
    <property type="match status" value="1"/>
</dbReference>
<dbReference type="GO" id="GO:0033554">
    <property type="term" value="P:cellular response to stress"/>
    <property type="evidence" value="ECO:0007669"/>
    <property type="project" value="UniProtKB-ARBA"/>
</dbReference>
<evidence type="ECO:0000259" key="4">
    <source>
        <dbReference type="PROSITE" id="PS50908"/>
    </source>
</evidence>
<dbReference type="AlphaFoldDB" id="A0A1U8ENW1"/>